<dbReference type="EMBL" id="JAGFBS010000026">
    <property type="protein sequence ID" value="KAG6372737.1"/>
    <property type="molecule type" value="Genomic_DNA"/>
</dbReference>
<dbReference type="GO" id="GO:0002098">
    <property type="term" value="P:tRNA wobble uridine modification"/>
    <property type="evidence" value="ECO:0007669"/>
    <property type="project" value="TreeGrafter"/>
</dbReference>
<evidence type="ECO:0000313" key="4">
    <source>
        <dbReference type="Proteomes" id="UP000683000"/>
    </source>
</evidence>
<dbReference type="GO" id="GO:0050660">
    <property type="term" value="F:flavin adenine dinucleotide binding"/>
    <property type="evidence" value="ECO:0007669"/>
    <property type="project" value="InterPro"/>
</dbReference>
<dbReference type="Pfam" id="PF01134">
    <property type="entry name" value="GIDA"/>
    <property type="match status" value="1"/>
</dbReference>
<reference evidence="3" key="1">
    <citation type="submission" date="2021-03" db="EMBL/GenBank/DDBJ databases">
        <title>Evolutionary innovations through gain and loss of genes in the ectomycorrhizal Boletales.</title>
        <authorList>
            <person name="Wu G."/>
            <person name="Miyauchi S."/>
            <person name="Morin E."/>
            <person name="Yang Z.-L."/>
            <person name="Xu J."/>
            <person name="Martin F.M."/>
        </authorList>
    </citation>
    <scope>NUCLEOTIDE SEQUENCE</scope>
    <source>
        <strain evidence="3">BR01</strain>
    </source>
</reference>
<dbReference type="OrthoDB" id="3329at2759"/>
<dbReference type="Proteomes" id="UP000683000">
    <property type="component" value="Unassembled WGS sequence"/>
</dbReference>
<dbReference type="PANTHER" id="PTHR11806">
    <property type="entry name" value="GLUCOSE INHIBITED DIVISION PROTEIN A"/>
    <property type="match status" value="1"/>
</dbReference>
<dbReference type="InterPro" id="IPR040131">
    <property type="entry name" value="MnmG_N"/>
</dbReference>
<sequence length="99" mass="10764">MTSRYRYCAGMKRFPAGRFNEVAAIGLSASLRAAGFPLGRLQTGTPAWLDKNTIDFSRPQKQEGDDPPHPFSFLNYKVDSGVGSLVHAAWFGVSSPACL</sequence>
<comment type="cofactor">
    <cofactor evidence="1">
        <name>FAD</name>
        <dbReference type="ChEBI" id="CHEBI:57692"/>
    </cofactor>
</comment>
<accession>A0A8I2YJD3</accession>
<evidence type="ECO:0000259" key="2">
    <source>
        <dbReference type="Pfam" id="PF01134"/>
    </source>
</evidence>
<evidence type="ECO:0000313" key="3">
    <source>
        <dbReference type="EMBL" id="KAG6372737.1"/>
    </source>
</evidence>
<keyword evidence="4" id="KW-1185">Reference proteome</keyword>
<feature type="domain" description="MnmG N-terminal" evidence="2">
    <location>
        <begin position="7"/>
        <end position="78"/>
    </location>
</feature>
<dbReference type="Gene3D" id="2.40.30.260">
    <property type="match status" value="1"/>
</dbReference>
<dbReference type="AlphaFoldDB" id="A0A8I2YJD3"/>
<comment type="caution">
    <text evidence="3">The sequence shown here is derived from an EMBL/GenBank/DDBJ whole genome shotgun (WGS) entry which is preliminary data.</text>
</comment>
<dbReference type="InterPro" id="IPR002218">
    <property type="entry name" value="MnmG-rel"/>
</dbReference>
<protein>
    <recommendedName>
        <fullName evidence="2">MnmG N-terminal domain-containing protein</fullName>
    </recommendedName>
</protein>
<organism evidence="3 4">
    <name type="scientific">Boletus reticuloceps</name>
    <dbReference type="NCBI Taxonomy" id="495285"/>
    <lineage>
        <taxon>Eukaryota</taxon>
        <taxon>Fungi</taxon>
        <taxon>Dikarya</taxon>
        <taxon>Basidiomycota</taxon>
        <taxon>Agaricomycotina</taxon>
        <taxon>Agaricomycetes</taxon>
        <taxon>Agaricomycetidae</taxon>
        <taxon>Boletales</taxon>
        <taxon>Boletineae</taxon>
        <taxon>Boletaceae</taxon>
        <taxon>Boletoideae</taxon>
        <taxon>Boletus</taxon>
    </lineage>
</organism>
<dbReference type="GO" id="GO:0030488">
    <property type="term" value="P:tRNA methylation"/>
    <property type="evidence" value="ECO:0007669"/>
    <property type="project" value="TreeGrafter"/>
</dbReference>
<name>A0A8I2YJD3_9AGAM</name>
<proteinExistence type="predicted"/>
<gene>
    <name evidence="3" type="ORF">JVT61DRAFT_7511</name>
</gene>
<dbReference type="PANTHER" id="PTHR11806:SF0">
    <property type="entry name" value="PROTEIN MTO1 HOMOLOG, MITOCHONDRIAL"/>
    <property type="match status" value="1"/>
</dbReference>
<evidence type="ECO:0000256" key="1">
    <source>
        <dbReference type="ARBA" id="ARBA00001974"/>
    </source>
</evidence>